<dbReference type="STRING" id="1108044.GOOTI_138_00030"/>
<name>H5TNN2_GORO1</name>
<sequence length="86" mass="9038">MGTDIFSAGRPESGGIDVIETLSVTTSYTNHLHGPTTSGGTWQLGNSGAVADLSADFHTYSVTKSKDAITVSLDSRTVGWIRVYSS</sequence>
<dbReference type="Gene3D" id="2.60.120.200">
    <property type="match status" value="1"/>
</dbReference>
<evidence type="ECO:0000313" key="1">
    <source>
        <dbReference type="EMBL" id="GAB35090.1"/>
    </source>
</evidence>
<dbReference type="Proteomes" id="UP000005038">
    <property type="component" value="Unassembled WGS sequence"/>
</dbReference>
<comment type="caution">
    <text evidence="1">The sequence shown here is derived from an EMBL/GenBank/DDBJ whole genome shotgun (WGS) entry which is preliminary data.</text>
</comment>
<organism evidence="1 2">
    <name type="scientific">Gordonia otitidis (strain DSM 44809 / CCUG 52243 / JCM 12355 / NBRC 100426 / IFM 10032)</name>
    <dbReference type="NCBI Taxonomy" id="1108044"/>
    <lineage>
        <taxon>Bacteria</taxon>
        <taxon>Bacillati</taxon>
        <taxon>Actinomycetota</taxon>
        <taxon>Actinomycetes</taxon>
        <taxon>Mycobacteriales</taxon>
        <taxon>Gordoniaceae</taxon>
        <taxon>Gordonia</taxon>
    </lineage>
</organism>
<dbReference type="InterPro" id="IPR013320">
    <property type="entry name" value="ConA-like_dom_sf"/>
</dbReference>
<dbReference type="SUPFAM" id="SSF49899">
    <property type="entry name" value="Concanavalin A-like lectins/glucanases"/>
    <property type="match status" value="1"/>
</dbReference>
<protein>
    <recommendedName>
        <fullName evidence="3">GH16 domain-containing protein</fullName>
    </recommendedName>
</protein>
<dbReference type="AlphaFoldDB" id="H5TNN2"/>
<proteinExistence type="predicted"/>
<evidence type="ECO:0008006" key="3">
    <source>
        <dbReference type="Google" id="ProtNLM"/>
    </source>
</evidence>
<evidence type="ECO:0000313" key="2">
    <source>
        <dbReference type="Proteomes" id="UP000005038"/>
    </source>
</evidence>
<reference evidence="1" key="1">
    <citation type="submission" date="2012-02" db="EMBL/GenBank/DDBJ databases">
        <title>Whole genome shotgun sequence of Gordonia otitidis NBRC 100426.</title>
        <authorList>
            <person name="Yoshida I."/>
            <person name="Hosoyama A."/>
            <person name="Tsuchikane K."/>
            <person name="Katsumata H."/>
            <person name="Yamazaki S."/>
            <person name="Fujita N."/>
        </authorList>
    </citation>
    <scope>NUCLEOTIDE SEQUENCE [LARGE SCALE GENOMIC DNA]</scope>
    <source>
        <strain evidence="1">NBRC 100426</strain>
    </source>
</reference>
<keyword evidence="2" id="KW-1185">Reference proteome</keyword>
<gene>
    <name evidence="1" type="ORF">GOOTI_138_00030</name>
</gene>
<dbReference type="EMBL" id="BAFB01000138">
    <property type="protein sequence ID" value="GAB35090.1"/>
    <property type="molecule type" value="Genomic_DNA"/>
</dbReference>
<accession>H5TNN2</accession>